<dbReference type="AlphaFoldDB" id="A0A1Y0D2H1"/>
<evidence type="ECO:0000256" key="4">
    <source>
        <dbReference type="ARBA" id="ARBA00022679"/>
    </source>
</evidence>
<evidence type="ECO:0000256" key="3">
    <source>
        <dbReference type="ARBA" id="ARBA00022603"/>
    </source>
</evidence>
<dbReference type="InterPro" id="IPR022749">
    <property type="entry name" value="D12N6_MeTrfase_N"/>
</dbReference>
<keyword evidence="6" id="KW-0680">Restriction system</keyword>
<evidence type="ECO:0000313" key="11">
    <source>
        <dbReference type="Proteomes" id="UP000243937"/>
    </source>
</evidence>
<dbReference type="GO" id="GO:0008170">
    <property type="term" value="F:N-methyltransferase activity"/>
    <property type="evidence" value="ECO:0007669"/>
    <property type="project" value="InterPro"/>
</dbReference>
<dbReference type="Pfam" id="PF12161">
    <property type="entry name" value="HsdM_N"/>
    <property type="match status" value="1"/>
</dbReference>
<dbReference type="Proteomes" id="UP000243937">
    <property type="component" value="Chromosome"/>
</dbReference>
<name>A0A1Y0D2H1_9GAMM</name>
<comment type="similarity">
    <text evidence="1">Belongs to the N(4)/N(6)-methyltransferase family.</text>
</comment>
<proteinExistence type="inferred from homology"/>
<feature type="domain" description="DNA methylase adenine-specific" evidence="8">
    <location>
        <begin position="152"/>
        <end position="457"/>
    </location>
</feature>
<dbReference type="GO" id="GO:0009307">
    <property type="term" value="P:DNA restriction-modification system"/>
    <property type="evidence" value="ECO:0007669"/>
    <property type="project" value="UniProtKB-KW"/>
</dbReference>
<dbReference type="InterPro" id="IPR003356">
    <property type="entry name" value="DNA_methylase_A-5"/>
</dbReference>
<dbReference type="EC" id="2.1.1.72" evidence="2"/>
<evidence type="ECO:0000256" key="7">
    <source>
        <dbReference type="ARBA" id="ARBA00047942"/>
    </source>
</evidence>
<sequence>MNQQKIKQLETELWDSANSLRANSKLTAAEYKDPVLGLILLRYAQNRYEQAKVQVAASIPTSPRGGKREATKADFLAAGAMMLPEKSQYEHLAGLPEAEDISDAINEAMGLIEQEYPDLAGVLPRNYQEMDSDLLRELIRVFNKDAVKSLTGDVFGRIYEFFLMKFSMDGAGAQEGGEFFTPPSLVQLIVNMIKPDHGIIHDPACGSAGMFVQTGHFIEEQHKNASVNQRITCYGTELKSNNTRLAKMNLAIHGIEGKISENNSFYSDPHDLVGKCDFVMANPPFNVKKVDKSKDYVKNDSRLFSDIGIPKADNGNYMWIQYFYHYLNDQGRAGFVMASSATDAGGSEKDIRQKLIETDAVDCIVSVGNNFFYTRSLPCHVWFLDKDKPAANKKKILMIDARNTFRVVTNTINDYSPGQLTNFNAITESYRGDKAAIANAQKSHNAVAVTLAAIIATAINILRTACQSIINAPNEDDFKGVKPNLKFNDIIEELNEVLSIEDHSDFDLCQQWVARFSQPVEKLFALVAQYQANSDKALAGFRKLDKKAQATDDAKTIKKKLDANNKLLKALTTALNSHQALLKQSLADYSQLISDWQTLRENFPNDQYRDVEGLCKVVDRDEIIENDYSLTPGRYVGYSVQVDMDFDYQSKMFDIKSELTQLNDTAQNLMKTILEVKL</sequence>
<dbReference type="PANTHER" id="PTHR42998:SF1">
    <property type="entry name" value="TYPE I RESTRICTION ENZYME HINDI METHYLASE SUBUNIT"/>
    <property type="match status" value="1"/>
</dbReference>
<dbReference type="PANTHER" id="PTHR42998">
    <property type="entry name" value="TYPE I RESTRICTION ENZYME HINDVIIP M PROTEIN-RELATED"/>
    <property type="match status" value="1"/>
</dbReference>
<evidence type="ECO:0000313" key="10">
    <source>
        <dbReference type="EMBL" id="ART81722.1"/>
    </source>
</evidence>
<dbReference type="InterPro" id="IPR038333">
    <property type="entry name" value="T1MK-like_N_sf"/>
</dbReference>
<feature type="domain" description="N6 adenine-specific DNA methyltransferase N-terminal" evidence="9">
    <location>
        <begin position="9"/>
        <end position="142"/>
    </location>
</feature>
<gene>
    <name evidence="10" type="ORF">CBP31_03015</name>
</gene>
<dbReference type="RefSeq" id="WP_087034810.1">
    <property type="nucleotide sequence ID" value="NZ_CP021377.1"/>
</dbReference>
<feature type="domain" description="DNA methylase adenine-specific" evidence="8">
    <location>
        <begin position="597"/>
        <end position="638"/>
    </location>
</feature>
<dbReference type="OrthoDB" id="9784823at2"/>
<dbReference type="KEGG" id="opf:CBP31_03015"/>
<dbReference type="Gene3D" id="3.40.50.150">
    <property type="entry name" value="Vaccinia Virus protein VP39"/>
    <property type="match status" value="2"/>
</dbReference>
<keyword evidence="5" id="KW-0949">S-adenosyl-L-methionine</keyword>
<dbReference type="Gene3D" id="1.20.1260.30">
    <property type="match status" value="1"/>
</dbReference>
<organism evidence="10 11">
    <name type="scientific">Oceanisphaera profunda</name>
    <dbReference type="NCBI Taxonomy" id="1416627"/>
    <lineage>
        <taxon>Bacteria</taxon>
        <taxon>Pseudomonadati</taxon>
        <taxon>Pseudomonadota</taxon>
        <taxon>Gammaproteobacteria</taxon>
        <taxon>Aeromonadales</taxon>
        <taxon>Aeromonadaceae</taxon>
        <taxon>Oceanisphaera</taxon>
    </lineage>
</organism>
<evidence type="ECO:0000259" key="8">
    <source>
        <dbReference type="Pfam" id="PF02384"/>
    </source>
</evidence>
<dbReference type="GO" id="GO:0003677">
    <property type="term" value="F:DNA binding"/>
    <property type="evidence" value="ECO:0007669"/>
    <property type="project" value="InterPro"/>
</dbReference>
<dbReference type="InterPro" id="IPR029063">
    <property type="entry name" value="SAM-dependent_MTases_sf"/>
</dbReference>
<dbReference type="EMBL" id="CP021377">
    <property type="protein sequence ID" value="ART81722.1"/>
    <property type="molecule type" value="Genomic_DNA"/>
</dbReference>
<dbReference type="GO" id="GO:0032259">
    <property type="term" value="P:methylation"/>
    <property type="evidence" value="ECO:0007669"/>
    <property type="project" value="UniProtKB-KW"/>
</dbReference>
<evidence type="ECO:0000256" key="6">
    <source>
        <dbReference type="ARBA" id="ARBA00022747"/>
    </source>
</evidence>
<dbReference type="Pfam" id="PF02384">
    <property type="entry name" value="N6_Mtase"/>
    <property type="match status" value="2"/>
</dbReference>
<keyword evidence="11" id="KW-1185">Reference proteome</keyword>
<accession>A0A1Y0D2H1</accession>
<reference evidence="10 11" key="1">
    <citation type="journal article" date="2014" name="Int. J. Syst. Evol. Microbiol.">
        <title>Oceanisphaera profunda sp. nov., a marine bacterium isolated from deep-sea sediment, and emended description of the genus Oceanisphaera.</title>
        <authorList>
            <person name="Xu Z."/>
            <person name="Zhang X.Y."/>
            <person name="Su H.N."/>
            <person name="Yu Z.C."/>
            <person name="Liu C."/>
            <person name="Li H."/>
            <person name="Chen X.L."/>
            <person name="Song X.Y."/>
            <person name="Xie B.B."/>
            <person name="Qin Q.L."/>
            <person name="Zhou B.C."/>
            <person name="Shi M."/>
            <person name="Huang Y."/>
            <person name="Zhang Y.Z."/>
        </authorList>
    </citation>
    <scope>NUCLEOTIDE SEQUENCE [LARGE SCALE GENOMIC DNA]</scope>
    <source>
        <strain evidence="10 11">SM1222</strain>
    </source>
</reference>
<protein>
    <recommendedName>
        <fullName evidence="2">site-specific DNA-methyltransferase (adenine-specific)</fullName>
        <ecNumber evidence="2">2.1.1.72</ecNumber>
    </recommendedName>
</protein>
<evidence type="ECO:0000259" key="9">
    <source>
        <dbReference type="Pfam" id="PF12161"/>
    </source>
</evidence>
<dbReference type="PRINTS" id="PR00507">
    <property type="entry name" value="N12N6MTFRASE"/>
</dbReference>
<evidence type="ECO:0000256" key="2">
    <source>
        <dbReference type="ARBA" id="ARBA00011900"/>
    </source>
</evidence>
<evidence type="ECO:0000256" key="5">
    <source>
        <dbReference type="ARBA" id="ARBA00022691"/>
    </source>
</evidence>
<comment type="catalytic activity">
    <reaction evidence="7">
        <text>a 2'-deoxyadenosine in DNA + S-adenosyl-L-methionine = an N(6)-methyl-2'-deoxyadenosine in DNA + S-adenosyl-L-homocysteine + H(+)</text>
        <dbReference type="Rhea" id="RHEA:15197"/>
        <dbReference type="Rhea" id="RHEA-COMP:12418"/>
        <dbReference type="Rhea" id="RHEA-COMP:12419"/>
        <dbReference type="ChEBI" id="CHEBI:15378"/>
        <dbReference type="ChEBI" id="CHEBI:57856"/>
        <dbReference type="ChEBI" id="CHEBI:59789"/>
        <dbReference type="ChEBI" id="CHEBI:90615"/>
        <dbReference type="ChEBI" id="CHEBI:90616"/>
        <dbReference type="EC" id="2.1.1.72"/>
    </reaction>
</comment>
<dbReference type="InterPro" id="IPR052916">
    <property type="entry name" value="Type-I_RE_MTase_Subunit"/>
</dbReference>
<evidence type="ECO:0000256" key="1">
    <source>
        <dbReference type="ARBA" id="ARBA00006594"/>
    </source>
</evidence>
<keyword evidence="4" id="KW-0808">Transferase</keyword>
<dbReference type="GO" id="GO:0009007">
    <property type="term" value="F:site-specific DNA-methyltransferase (adenine-specific) activity"/>
    <property type="evidence" value="ECO:0007669"/>
    <property type="project" value="UniProtKB-EC"/>
</dbReference>
<keyword evidence="3 10" id="KW-0489">Methyltransferase</keyword>
<dbReference type="REBASE" id="202820">
    <property type="entry name" value="M.Opr1222I"/>
</dbReference>
<dbReference type="SUPFAM" id="SSF53335">
    <property type="entry name" value="S-adenosyl-L-methionine-dependent methyltransferases"/>
    <property type="match status" value="1"/>
</dbReference>